<comment type="caution">
    <text evidence="1">The sequence shown here is derived from an EMBL/GenBank/DDBJ whole genome shotgun (WGS) entry which is preliminary data.</text>
</comment>
<gene>
    <name evidence="1" type="ORF">C9427_27175</name>
</gene>
<protein>
    <submittedName>
        <fullName evidence="1">Uncharacterized protein</fullName>
    </submittedName>
</protein>
<sequence length="63" mass="6817">MPRSPSVTLAEITRALKAAQAAGLTVFSYVTTKNGVRVITVEEKAESVHANPWDRFLSDGKAE</sequence>
<evidence type="ECO:0000313" key="2">
    <source>
        <dbReference type="Proteomes" id="UP000240259"/>
    </source>
</evidence>
<name>A0A2T4IP02_9HYPH</name>
<dbReference type="AlphaFoldDB" id="A0A2T4IP02"/>
<reference evidence="1 2" key="1">
    <citation type="submission" date="2018-03" db="EMBL/GenBank/DDBJ databases">
        <title>Genome sequence of the symbiotic type strain Mesorhizobium helmanticense CSLC115NT isolated from Lotus corniculatus nodules.</title>
        <authorList>
            <person name="Sannazzaro A.I."/>
            <person name="Torres Tejerizo G.A."/>
            <person name="Dip D."/>
            <person name="Caballero M."/>
            <person name="Pistorio M."/>
            <person name="Estrella M.J."/>
        </authorList>
    </citation>
    <scope>NUCLEOTIDE SEQUENCE [LARGE SCALE GENOMIC DNA]</scope>
    <source>
        <strain evidence="1 2">CSLC115N</strain>
    </source>
</reference>
<keyword evidence="2" id="KW-1185">Reference proteome</keyword>
<dbReference type="EMBL" id="PZJX01000050">
    <property type="protein sequence ID" value="PTE07384.1"/>
    <property type="molecule type" value="Genomic_DNA"/>
</dbReference>
<organism evidence="1 2">
    <name type="scientific">Mesorhizobium helmanticense</name>
    <dbReference type="NCBI Taxonomy" id="1776423"/>
    <lineage>
        <taxon>Bacteria</taxon>
        <taxon>Pseudomonadati</taxon>
        <taxon>Pseudomonadota</taxon>
        <taxon>Alphaproteobacteria</taxon>
        <taxon>Hyphomicrobiales</taxon>
        <taxon>Phyllobacteriaceae</taxon>
        <taxon>Mesorhizobium</taxon>
    </lineage>
</organism>
<evidence type="ECO:0000313" key="1">
    <source>
        <dbReference type="EMBL" id="PTE07384.1"/>
    </source>
</evidence>
<accession>A0A2T4IP02</accession>
<dbReference type="Proteomes" id="UP000240259">
    <property type="component" value="Unassembled WGS sequence"/>
</dbReference>
<proteinExistence type="predicted"/>